<gene>
    <name evidence="1" type="ORF">UCRPA7_5747</name>
</gene>
<reference evidence="2" key="1">
    <citation type="journal article" date="2013" name="Genome Announc.">
        <title>Draft genome sequence of the ascomycete Phaeoacremonium aleophilum strain UCR-PA7, a causal agent of the esca disease complex in grapevines.</title>
        <authorList>
            <person name="Blanco-Ulate B."/>
            <person name="Rolshausen P."/>
            <person name="Cantu D."/>
        </authorList>
    </citation>
    <scope>NUCLEOTIDE SEQUENCE [LARGE SCALE GENOMIC DNA]</scope>
    <source>
        <strain evidence="2">UCR-PA7</strain>
    </source>
</reference>
<sequence length="107" mass="11128">MLVESGDVEEIPVGVEEAAGVDTTPEVEPVGRLVLPDIGAVSEVSVKGKSVVEEDSMIAVDECSAEELRSELVLGTGAKEEISENPVVDGVGTRELEIGKLPVGVQE</sequence>
<proteinExistence type="predicted"/>
<evidence type="ECO:0000313" key="2">
    <source>
        <dbReference type="Proteomes" id="UP000014074"/>
    </source>
</evidence>
<organism evidence="1 2">
    <name type="scientific">Phaeoacremonium minimum (strain UCR-PA7)</name>
    <name type="common">Esca disease fungus</name>
    <name type="synonym">Togninia minima</name>
    <dbReference type="NCBI Taxonomy" id="1286976"/>
    <lineage>
        <taxon>Eukaryota</taxon>
        <taxon>Fungi</taxon>
        <taxon>Dikarya</taxon>
        <taxon>Ascomycota</taxon>
        <taxon>Pezizomycotina</taxon>
        <taxon>Sordariomycetes</taxon>
        <taxon>Sordariomycetidae</taxon>
        <taxon>Togniniales</taxon>
        <taxon>Togniniaceae</taxon>
        <taxon>Phaeoacremonium</taxon>
    </lineage>
</organism>
<dbReference type="KEGG" id="tmn:UCRPA7_5747"/>
<name>R8BHC6_PHAM7</name>
<dbReference type="HOGENOM" id="CLU_2211797_0_0_1"/>
<evidence type="ECO:0000313" key="1">
    <source>
        <dbReference type="EMBL" id="EON98750.1"/>
    </source>
</evidence>
<dbReference type="EMBL" id="KB933201">
    <property type="protein sequence ID" value="EON98750.1"/>
    <property type="molecule type" value="Genomic_DNA"/>
</dbReference>
<dbReference type="Proteomes" id="UP000014074">
    <property type="component" value="Unassembled WGS sequence"/>
</dbReference>
<dbReference type="AlphaFoldDB" id="R8BHC6"/>
<accession>R8BHC6</accession>
<dbReference type="RefSeq" id="XP_007916482.1">
    <property type="nucleotide sequence ID" value="XM_007918291.1"/>
</dbReference>
<keyword evidence="2" id="KW-1185">Reference proteome</keyword>
<protein>
    <submittedName>
        <fullName evidence="1">Uncharacterized protein</fullName>
    </submittedName>
</protein>
<dbReference type="GeneID" id="19326332"/>